<proteinExistence type="predicted"/>
<gene>
    <name evidence="2" type="ORF">PICST_29927</name>
</gene>
<evidence type="ECO:0000313" key="2">
    <source>
        <dbReference type="EMBL" id="ABN65035.2"/>
    </source>
</evidence>
<dbReference type="eggNOG" id="ENOG502RQEV">
    <property type="taxonomic scope" value="Eukaryota"/>
</dbReference>
<feature type="region of interest" description="Disordered" evidence="1">
    <location>
        <begin position="104"/>
        <end position="128"/>
    </location>
</feature>
<dbReference type="Proteomes" id="UP000002258">
    <property type="component" value="Chromosome 2"/>
</dbReference>
<dbReference type="InParanoid" id="A3LPF3"/>
<dbReference type="AlphaFoldDB" id="A3LPF3"/>
<organism evidence="2 3">
    <name type="scientific">Scheffersomyces stipitis (strain ATCC 58785 / CBS 6054 / NBRC 10063 / NRRL Y-11545)</name>
    <name type="common">Yeast</name>
    <name type="synonym">Pichia stipitis</name>
    <dbReference type="NCBI Taxonomy" id="322104"/>
    <lineage>
        <taxon>Eukaryota</taxon>
        <taxon>Fungi</taxon>
        <taxon>Dikarya</taxon>
        <taxon>Ascomycota</taxon>
        <taxon>Saccharomycotina</taxon>
        <taxon>Pichiomycetes</taxon>
        <taxon>Debaryomycetaceae</taxon>
        <taxon>Scheffersomyces</taxon>
    </lineage>
</organism>
<reference evidence="2 3" key="1">
    <citation type="journal article" date="2007" name="Nat. Biotechnol.">
        <title>Genome sequence of the lignocellulose-bioconverting and xylose-fermenting yeast Pichia stipitis.</title>
        <authorList>
            <person name="Jeffries T.W."/>
            <person name="Grigoriev I.V."/>
            <person name="Grimwood J."/>
            <person name="Laplaza J.M."/>
            <person name="Aerts A."/>
            <person name="Salamov A."/>
            <person name="Schmutz J."/>
            <person name="Lindquist E."/>
            <person name="Dehal P."/>
            <person name="Shapiro H."/>
            <person name="Jin Y.S."/>
            <person name="Passoth V."/>
            <person name="Richardson P.M."/>
        </authorList>
    </citation>
    <scope>NUCLEOTIDE SEQUENCE [LARGE SCALE GENOMIC DNA]</scope>
    <source>
        <strain evidence="3">ATCC 58785 / CBS 6054 / NBRC 10063 / NRRL Y-11545</strain>
    </source>
</reference>
<dbReference type="GeneID" id="4837050"/>
<dbReference type="KEGG" id="pic:PICST_29927"/>
<protein>
    <submittedName>
        <fullName evidence="2">Uncharacterized protein</fullName>
    </submittedName>
</protein>
<evidence type="ECO:0000256" key="1">
    <source>
        <dbReference type="SAM" id="MobiDB-lite"/>
    </source>
</evidence>
<keyword evidence="3" id="KW-1185">Reference proteome</keyword>
<dbReference type="RefSeq" id="XP_001383064.2">
    <property type="nucleotide sequence ID" value="XM_001383027.1"/>
</dbReference>
<evidence type="ECO:0000313" key="3">
    <source>
        <dbReference type="Proteomes" id="UP000002258"/>
    </source>
</evidence>
<dbReference type="EMBL" id="CP000496">
    <property type="protein sequence ID" value="ABN65035.2"/>
    <property type="molecule type" value="Genomic_DNA"/>
</dbReference>
<name>A3LPF3_PICST</name>
<feature type="region of interest" description="Disordered" evidence="1">
    <location>
        <begin position="11"/>
        <end position="33"/>
    </location>
</feature>
<sequence length="180" mass="20695">MSLQLENGNEFGDENFHDASDDPFSPFPPAPSILTQIDHNSITNNYARVVQWGMHKGTYDTRHFRCYRDDCRRALPGKCNFHNYLPYVPSPLGRNMVTSSIECNTPDVNSRTPENEQSEGEATMERTTQDFESQLSSLLCDLLDQIDHGRKRLRTRIHIGRERLEVTYKKVSTIIDETSV</sequence>
<dbReference type="HOGENOM" id="CLU_1496779_0_0_1"/>
<accession>A3LPF3</accession>